<dbReference type="EMBL" id="LR788049">
    <property type="protein sequence ID" value="CAB3263911.1"/>
    <property type="molecule type" value="mRNA"/>
</dbReference>
<feature type="domain" description="CRAL-TRIO" evidence="2">
    <location>
        <begin position="76"/>
        <end position="231"/>
    </location>
</feature>
<dbReference type="InterPro" id="IPR030395">
    <property type="entry name" value="GP_PDE_dom"/>
</dbReference>
<evidence type="ECO:0000256" key="1">
    <source>
        <dbReference type="ARBA" id="ARBA00007277"/>
    </source>
</evidence>
<dbReference type="SMART" id="SM00516">
    <property type="entry name" value="SEC14"/>
    <property type="match status" value="1"/>
</dbReference>
<proteinExistence type="evidence at transcript level"/>
<dbReference type="GO" id="GO:0006629">
    <property type="term" value="P:lipid metabolic process"/>
    <property type="evidence" value="ECO:0007669"/>
    <property type="project" value="InterPro"/>
</dbReference>
<dbReference type="PROSITE" id="PS50202">
    <property type="entry name" value="MSP"/>
    <property type="match status" value="1"/>
</dbReference>
<dbReference type="SUPFAM" id="SSF49354">
    <property type="entry name" value="PapD-like"/>
    <property type="match status" value="1"/>
</dbReference>
<sequence>MMALDVEKIKELREELSGVSPDNIPCDPRDYNRIMHDDKYANCFLLWRQGNVELAYSLALVVLKWRKEKEIYDLKADDFSDEIIMRGIIYTHGKAKDGSLLVYFVTRQQTKDIKAQVQRLLTMWLERIQQAYPGQSITFLLDVSKSSLANVDLGGIKFMLECFTTNFPGMLEKIIILEMPWIMNAIWKVVKQWMTENQRKKTVFSSFKDLKQYIDPDQLHPYMGGTDNWEYSYPPFADDIPDVKQQYPNPNGSMFEECEGTDNFEETVAEEEFVVDDLEITATSQIPVPQDSSSVIMDDPQVTVCPDSERASHPSESVSVLYNGDDMTQDNMVTQAKALARETTPRIVLSEAKEETVNRVSQQKVDTENEIKLGNLLSMNPISEVIFSDEKKDKVSGRYQSTINLTSLTSDDVCVAFKVKTTSPERYHVKPSSGKINADGSMTIRISLAPGSEEKVSKDRFLILYQTIEKDEDIASFWREHTSKDSRNEYRLRVKFNSTSLSSEPNMVVPQAVNNNNLIHKSIGKSDSSHDQLFKLSKEVSSLRRQVQASDENVNWLRSKLQISLFAQGLLLLLLLFALHKLSAISSAIEIVWRLVTMPTWLFTSDCSYLRGLPTDRPLIIAHRGSSGMLPEHTVAAYQLAVQQGADIIECDLAITKDLKLICSHDAFLSPTTDVKSRPEFRNKLTTRTIAGVNYTDYFTVDFTLQEILRLRKIQRFSFRDQSYNGWFPMATFDDYVSIAKNQSNTRTIGIYPETKNPKFYNQIIRKRGQTTSMEELLLASLHKHGYVTKDAPCLIQSFSLSSLQYMSPETDLPLILLTHDTFSDEQLVNISRICYGIGVDKKLIVELKENKIWKRLPLIQQAHNVGLKVHGFTYRNEYMYLAWDYGEDPYMEYKQFIGMGIDGLFTDFALSLSNYMHHEMKP</sequence>
<dbReference type="GO" id="GO:0008081">
    <property type="term" value="F:phosphoric diester hydrolase activity"/>
    <property type="evidence" value="ECO:0007669"/>
    <property type="project" value="InterPro"/>
</dbReference>
<dbReference type="InterPro" id="IPR000535">
    <property type="entry name" value="MSP_dom"/>
</dbReference>
<gene>
    <name evidence="5" type="primary">Mospd2-001</name>
</gene>
<feature type="domain" description="MSP" evidence="3">
    <location>
        <begin position="376"/>
        <end position="497"/>
    </location>
</feature>
<evidence type="ECO:0000259" key="4">
    <source>
        <dbReference type="PROSITE" id="PS51704"/>
    </source>
</evidence>
<organism evidence="5">
    <name type="scientific">Phallusia mammillata</name>
    <dbReference type="NCBI Taxonomy" id="59560"/>
    <lineage>
        <taxon>Eukaryota</taxon>
        <taxon>Metazoa</taxon>
        <taxon>Chordata</taxon>
        <taxon>Tunicata</taxon>
        <taxon>Ascidiacea</taxon>
        <taxon>Phlebobranchia</taxon>
        <taxon>Ascidiidae</taxon>
        <taxon>Phallusia</taxon>
    </lineage>
</organism>
<dbReference type="InterPro" id="IPR036865">
    <property type="entry name" value="CRAL-TRIO_dom_sf"/>
</dbReference>
<name>A0A6F9DL45_9ASCI</name>
<dbReference type="AlphaFoldDB" id="A0A6F9DL45"/>
<dbReference type="Pfam" id="PF00635">
    <property type="entry name" value="Motile_Sperm"/>
    <property type="match status" value="1"/>
</dbReference>
<dbReference type="CDD" id="cd00170">
    <property type="entry name" value="SEC14"/>
    <property type="match status" value="1"/>
</dbReference>
<dbReference type="InterPro" id="IPR013783">
    <property type="entry name" value="Ig-like_fold"/>
</dbReference>
<dbReference type="Gene3D" id="3.20.20.190">
    <property type="entry name" value="Phosphatidylinositol (PI) phosphodiesterase"/>
    <property type="match status" value="1"/>
</dbReference>
<dbReference type="InterPro" id="IPR008962">
    <property type="entry name" value="PapD-like_sf"/>
</dbReference>
<evidence type="ECO:0000313" key="5">
    <source>
        <dbReference type="EMBL" id="CAB3263911.1"/>
    </source>
</evidence>
<dbReference type="Gene3D" id="3.40.525.10">
    <property type="entry name" value="CRAL-TRIO lipid binding domain"/>
    <property type="match status" value="1"/>
</dbReference>
<dbReference type="GO" id="GO:0012505">
    <property type="term" value="C:endomembrane system"/>
    <property type="evidence" value="ECO:0007669"/>
    <property type="project" value="TreeGrafter"/>
</dbReference>
<dbReference type="InterPro" id="IPR001251">
    <property type="entry name" value="CRAL-TRIO_dom"/>
</dbReference>
<dbReference type="Pfam" id="PF00650">
    <property type="entry name" value="CRAL_TRIO"/>
    <property type="match status" value="1"/>
</dbReference>
<accession>A0A6F9DL45</accession>
<dbReference type="Gene3D" id="2.60.40.10">
    <property type="entry name" value="Immunoglobulins"/>
    <property type="match status" value="1"/>
</dbReference>
<comment type="similarity">
    <text evidence="1">Belongs to the glycerophosphoryl diester phosphodiesterase family.</text>
</comment>
<dbReference type="InterPro" id="IPR053012">
    <property type="entry name" value="ER-organelle_contact"/>
</dbReference>
<dbReference type="PANTHER" id="PTHR46384">
    <property type="entry name" value="MOTILE SPERM DOMAIN-CONTAINING PROTEIN 2"/>
    <property type="match status" value="1"/>
</dbReference>
<dbReference type="InterPro" id="IPR017946">
    <property type="entry name" value="PLC-like_Pdiesterase_TIM-brl"/>
</dbReference>
<dbReference type="GO" id="GO:0140284">
    <property type="term" value="C:endoplasmic reticulum-endosome membrane contact site"/>
    <property type="evidence" value="ECO:0007669"/>
    <property type="project" value="TreeGrafter"/>
</dbReference>
<evidence type="ECO:0000259" key="2">
    <source>
        <dbReference type="PROSITE" id="PS50191"/>
    </source>
</evidence>
<feature type="domain" description="GP-PDE" evidence="4">
    <location>
        <begin position="618"/>
        <end position="917"/>
    </location>
</feature>
<dbReference type="SUPFAM" id="SSF51695">
    <property type="entry name" value="PLC-like phosphodiesterases"/>
    <property type="match status" value="1"/>
</dbReference>
<dbReference type="PANTHER" id="PTHR46384:SF1">
    <property type="entry name" value="MOTILE SPERM DOMAIN-CONTAINING PROTEIN 2"/>
    <property type="match status" value="1"/>
</dbReference>
<reference evidence="5" key="1">
    <citation type="submission" date="2020-04" db="EMBL/GenBank/DDBJ databases">
        <authorList>
            <person name="Neveu A P."/>
        </authorList>
    </citation>
    <scope>NUCLEOTIDE SEQUENCE</scope>
    <source>
        <tissue evidence="5">Whole embryo</tissue>
    </source>
</reference>
<protein>
    <submittedName>
        <fullName evidence="5">Probable glycerophosphoryl diester phosphodiesterase 3</fullName>
    </submittedName>
</protein>
<dbReference type="PROSITE" id="PS51704">
    <property type="entry name" value="GP_PDE"/>
    <property type="match status" value="1"/>
</dbReference>
<dbReference type="SUPFAM" id="SSF52087">
    <property type="entry name" value="CRAL/TRIO domain"/>
    <property type="match status" value="1"/>
</dbReference>
<dbReference type="Pfam" id="PF03009">
    <property type="entry name" value="GDPD"/>
    <property type="match status" value="1"/>
</dbReference>
<evidence type="ECO:0000259" key="3">
    <source>
        <dbReference type="PROSITE" id="PS50202"/>
    </source>
</evidence>
<dbReference type="PROSITE" id="PS50191">
    <property type="entry name" value="CRAL_TRIO"/>
    <property type="match status" value="1"/>
</dbReference>